<dbReference type="Pfam" id="PF06347">
    <property type="entry name" value="SH3_4"/>
    <property type="match status" value="2"/>
</dbReference>
<evidence type="ECO:0000259" key="2">
    <source>
        <dbReference type="SMART" id="SM00287"/>
    </source>
</evidence>
<organism evidence="3 4">
    <name type="scientific">Paracoccus isoporae</name>
    <dbReference type="NCBI Taxonomy" id="591205"/>
    <lineage>
        <taxon>Bacteria</taxon>
        <taxon>Pseudomonadati</taxon>
        <taxon>Pseudomonadota</taxon>
        <taxon>Alphaproteobacteria</taxon>
        <taxon>Rhodobacterales</taxon>
        <taxon>Paracoccaceae</taxon>
        <taxon>Paracoccus</taxon>
    </lineage>
</organism>
<dbReference type="PANTHER" id="PTHR34408:SF1">
    <property type="entry name" value="GLYCOSYL HYDROLASE FAMILY 19 DOMAIN-CONTAINING PROTEIN HI_1415"/>
    <property type="match status" value="1"/>
</dbReference>
<dbReference type="RefSeq" id="WP_090524168.1">
    <property type="nucleotide sequence ID" value="NZ_FNAH01000007.1"/>
</dbReference>
<evidence type="ECO:0000256" key="1">
    <source>
        <dbReference type="SAM" id="MobiDB-lite"/>
    </source>
</evidence>
<name>A0A1G7DJM1_9RHOB</name>
<gene>
    <name evidence="3" type="ORF">SAMN05421538_107126</name>
</gene>
<keyword evidence="4" id="KW-1185">Reference proteome</keyword>
<dbReference type="Gene3D" id="2.30.30.40">
    <property type="entry name" value="SH3 Domains"/>
    <property type="match status" value="2"/>
</dbReference>
<reference evidence="3 4" key="1">
    <citation type="submission" date="2016-10" db="EMBL/GenBank/DDBJ databases">
        <authorList>
            <person name="de Groot N.N."/>
        </authorList>
    </citation>
    <scope>NUCLEOTIDE SEQUENCE [LARGE SCALE GENOMIC DNA]</scope>
    <source>
        <strain evidence="3 4">DSM 22220</strain>
    </source>
</reference>
<dbReference type="Proteomes" id="UP000199344">
    <property type="component" value="Unassembled WGS sequence"/>
</dbReference>
<dbReference type="STRING" id="591205.SAMN05421538_107126"/>
<dbReference type="AlphaFoldDB" id="A0A1G7DJM1"/>
<dbReference type="InterPro" id="IPR003646">
    <property type="entry name" value="SH3-like_bac-type"/>
</dbReference>
<dbReference type="PANTHER" id="PTHR34408">
    <property type="entry name" value="FAMILY PROTEIN, PUTATIVE-RELATED"/>
    <property type="match status" value="1"/>
</dbReference>
<evidence type="ECO:0000313" key="4">
    <source>
        <dbReference type="Proteomes" id="UP000199344"/>
    </source>
</evidence>
<sequence>MAHITPSVRRAYRSAKRQGFGQSATGRGLGLAWQALGWPGRLVLGGAAVALALSVLAPAHARNNEDEPARLSAAQAGAQVAPSTSSEARAAAPVAAPRPAARPERLAAVQPTVATRPAPEIKRGPVTRLPIPRYVSLKGDEGNVRRGPSLSHRIDWVFRHSGMPLRVVGEFGHWRRVEDRDGAGGWVHFRLLSGVRTAIVQQEMVELRSRPDLNAGVIARAEGGAIVRLGECQPDWCRISGSGAKGWVRKAAIWGVDPQEIRD</sequence>
<evidence type="ECO:0000313" key="3">
    <source>
        <dbReference type="EMBL" id="SDE51741.1"/>
    </source>
</evidence>
<dbReference type="InterPro" id="IPR010466">
    <property type="entry name" value="DUF1058"/>
</dbReference>
<protein>
    <submittedName>
        <fullName evidence="3">SH3-like domain-containing protein</fullName>
    </submittedName>
</protein>
<dbReference type="EMBL" id="FNAH01000007">
    <property type="protein sequence ID" value="SDE51741.1"/>
    <property type="molecule type" value="Genomic_DNA"/>
</dbReference>
<dbReference type="InterPro" id="IPR052354">
    <property type="entry name" value="Cell_Wall_Dynamics_Protein"/>
</dbReference>
<dbReference type="SMART" id="SM00287">
    <property type="entry name" value="SH3b"/>
    <property type="match status" value="2"/>
</dbReference>
<feature type="domain" description="SH3b" evidence="2">
    <location>
        <begin position="132"/>
        <end position="195"/>
    </location>
</feature>
<feature type="compositionally biased region" description="Low complexity" evidence="1">
    <location>
        <begin position="87"/>
        <end position="99"/>
    </location>
</feature>
<feature type="domain" description="SH3b" evidence="2">
    <location>
        <begin position="196"/>
        <end position="257"/>
    </location>
</feature>
<accession>A0A1G7DJM1</accession>
<dbReference type="OrthoDB" id="9810773at2"/>
<proteinExistence type="predicted"/>
<feature type="region of interest" description="Disordered" evidence="1">
    <location>
        <begin position="66"/>
        <end position="114"/>
    </location>
</feature>